<evidence type="ECO:0000256" key="9">
    <source>
        <dbReference type="ARBA" id="ARBA00022833"/>
    </source>
</evidence>
<sequence>MKVAKDDITIRIQPPHKGPFYVSPKTVDQFISNLGKWVRWYKYASTGLSIFYLYLVTKHVILYLMEIRFRWELQKRLPPIFRFSQTLPSIFLFSQTPSTTPLPSNIVADSPHSLPNGSLLVELVTSYSHWMGNLL</sequence>
<dbReference type="Pfam" id="PF12483">
    <property type="entry name" value="GIDE"/>
    <property type="match status" value="1"/>
</dbReference>
<dbReference type="OrthoDB" id="66726at2759"/>
<keyword evidence="5 12" id="KW-0812">Transmembrane</keyword>
<evidence type="ECO:0000256" key="12">
    <source>
        <dbReference type="SAM" id="Phobius"/>
    </source>
</evidence>
<feature type="transmembrane region" description="Helical" evidence="12">
    <location>
        <begin position="43"/>
        <end position="65"/>
    </location>
</feature>
<evidence type="ECO:0000259" key="13">
    <source>
        <dbReference type="Pfam" id="PF12483"/>
    </source>
</evidence>
<dbReference type="GO" id="GO:0016020">
    <property type="term" value="C:membrane"/>
    <property type="evidence" value="ECO:0007669"/>
    <property type="project" value="UniProtKB-SubCell"/>
</dbReference>
<evidence type="ECO:0000256" key="3">
    <source>
        <dbReference type="ARBA" id="ARBA00012483"/>
    </source>
</evidence>
<comment type="subcellular location">
    <subcellularLocation>
        <location evidence="2">Membrane</location>
        <topology evidence="2">Multi-pass membrane protein</topology>
    </subcellularLocation>
</comment>
<dbReference type="GO" id="GO:0008270">
    <property type="term" value="F:zinc ion binding"/>
    <property type="evidence" value="ECO:0007669"/>
    <property type="project" value="UniProtKB-KW"/>
</dbReference>
<evidence type="ECO:0000256" key="10">
    <source>
        <dbReference type="ARBA" id="ARBA00022989"/>
    </source>
</evidence>
<dbReference type="EMBL" id="SSTE01011678">
    <property type="protein sequence ID" value="KAA0050873.1"/>
    <property type="molecule type" value="Genomic_DNA"/>
</dbReference>
<name>A0A5A7U4U6_CUCMM</name>
<evidence type="ECO:0000256" key="8">
    <source>
        <dbReference type="ARBA" id="ARBA00022786"/>
    </source>
</evidence>
<dbReference type="PANTHER" id="PTHR47568:SF2">
    <property type="entry name" value="E3 UBIQUITIN-PROTEIN LIGASE SP1-RELATED"/>
    <property type="match status" value="1"/>
</dbReference>
<keyword evidence="8" id="KW-0833">Ubl conjugation pathway</keyword>
<gene>
    <name evidence="14" type="ORF">E6C27_scaffold404G001460</name>
</gene>
<keyword evidence="7" id="KW-0863">Zinc-finger</keyword>
<evidence type="ECO:0000256" key="6">
    <source>
        <dbReference type="ARBA" id="ARBA00022723"/>
    </source>
</evidence>
<keyword evidence="10 12" id="KW-1133">Transmembrane helix</keyword>
<evidence type="ECO:0000256" key="5">
    <source>
        <dbReference type="ARBA" id="ARBA00022692"/>
    </source>
</evidence>
<dbReference type="PANTHER" id="PTHR47568">
    <property type="match status" value="1"/>
</dbReference>
<dbReference type="InterPro" id="IPR044231">
    <property type="entry name" value="SP1/SPL1"/>
</dbReference>
<dbReference type="EC" id="2.3.2.27" evidence="3"/>
<evidence type="ECO:0000313" key="15">
    <source>
        <dbReference type="Proteomes" id="UP000321393"/>
    </source>
</evidence>
<evidence type="ECO:0000256" key="2">
    <source>
        <dbReference type="ARBA" id="ARBA00004141"/>
    </source>
</evidence>
<dbReference type="Proteomes" id="UP000321393">
    <property type="component" value="Unassembled WGS sequence"/>
</dbReference>
<keyword evidence="9" id="KW-0862">Zinc</keyword>
<feature type="domain" description="E3 Ubiquitin ligase MUL1-like" evidence="13">
    <location>
        <begin position="6"/>
        <end position="50"/>
    </location>
</feature>
<dbReference type="STRING" id="1194695.A0A5A7U4U6"/>
<accession>A0A5A7U4U6</accession>
<evidence type="ECO:0000256" key="11">
    <source>
        <dbReference type="ARBA" id="ARBA00023136"/>
    </source>
</evidence>
<comment type="caution">
    <text evidence="14">The sequence shown here is derived from an EMBL/GenBank/DDBJ whole genome shotgun (WGS) entry which is preliminary data.</text>
</comment>
<evidence type="ECO:0000256" key="4">
    <source>
        <dbReference type="ARBA" id="ARBA00022679"/>
    </source>
</evidence>
<organism evidence="14 15">
    <name type="scientific">Cucumis melo var. makuwa</name>
    <name type="common">Oriental melon</name>
    <dbReference type="NCBI Taxonomy" id="1194695"/>
    <lineage>
        <taxon>Eukaryota</taxon>
        <taxon>Viridiplantae</taxon>
        <taxon>Streptophyta</taxon>
        <taxon>Embryophyta</taxon>
        <taxon>Tracheophyta</taxon>
        <taxon>Spermatophyta</taxon>
        <taxon>Magnoliopsida</taxon>
        <taxon>eudicotyledons</taxon>
        <taxon>Gunneridae</taxon>
        <taxon>Pentapetalae</taxon>
        <taxon>rosids</taxon>
        <taxon>fabids</taxon>
        <taxon>Cucurbitales</taxon>
        <taxon>Cucurbitaceae</taxon>
        <taxon>Benincaseae</taxon>
        <taxon>Cucumis</taxon>
    </lineage>
</organism>
<proteinExistence type="predicted"/>
<dbReference type="InterPro" id="IPR022170">
    <property type="entry name" value="MUL1-like"/>
</dbReference>
<comment type="catalytic activity">
    <reaction evidence="1">
        <text>S-ubiquitinyl-[E2 ubiquitin-conjugating enzyme]-L-cysteine + [acceptor protein]-L-lysine = [E2 ubiquitin-conjugating enzyme]-L-cysteine + N(6)-ubiquitinyl-[acceptor protein]-L-lysine.</text>
        <dbReference type="EC" id="2.3.2.27"/>
    </reaction>
</comment>
<reference evidence="14 15" key="1">
    <citation type="submission" date="2019-08" db="EMBL/GenBank/DDBJ databases">
        <title>Draft genome sequences of two oriental melons (Cucumis melo L. var makuwa).</title>
        <authorList>
            <person name="Kwon S.-Y."/>
        </authorList>
    </citation>
    <scope>NUCLEOTIDE SEQUENCE [LARGE SCALE GENOMIC DNA]</scope>
    <source>
        <strain evidence="15">cv. SW 3</strain>
        <tissue evidence="14">Leaf</tissue>
    </source>
</reference>
<evidence type="ECO:0000256" key="7">
    <source>
        <dbReference type="ARBA" id="ARBA00022771"/>
    </source>
</evidence>
<dbReference type="GO" id="GO:0061630">
    <property type="term" value="F:ubiquitin protein ligase activity"/>
    <property type="evidence" value="ECO:0007669"/>
    <property type="project" value="UniProtKB-EC"/>
</dbReference>
<protein>
    <recommendedName>
        <fullName evidence="3">RING-type E3 ubiquitin transferase</fullName>
        <ecNumber evidence="3">2.3.2.27</ecNumber>
    </recommendedName>
</protein>
<keyword evidence="11 12" id="KW-0472">Membrane</keyword>
<dbReference type="GO" id="GO:0016567">
    <property type="term" value="P:protein ubiquitination"/>
    <property type="evidence" value="ECO:0007669"/>
    <property type="project" value="InterPro"/>
</dbReference>
<keyword evidence="4" id="KW-0808">Transferase</keyword>
<dbReference type="GO" id="GO:0016874">
    <property type="term" value="F:ligase activity"/>
    <property type="evidence" value="ECO:0007669"/>
    <property type="project" value="UniProtKB-KW"/>
</dbReference>
<evidence type="ECO:0000313" key="14">
    <source>
        <dbReference type="EMBL" id="KAA0050873.1"/>
    </source>
</evidence>
<dbReference type="AlphaFoldDB" id="A0A5A7U4U6"/>
<keyword evidence="14" id="KW-0436">Ligase</keyword>
<evidence type="ECO:0000256" key="1">
    <source>
        <dbReference type="ARBA" id="ARBA00000900"/>
    </source>
</evidence>
<keyword evidence="6" id="KW-0479">Metal-binding</keyword>